<keyword evidence="3" id="KW-1185">Reference proteome</keyword>
<dbReference type="InterPro" id="IPR053714">
    <property type="entry name" value="Iso_Racemase_Enz_sf"/>
</dbReference>
<dbReference type="RefSeq" id="WP_157733654.1">
    <property type="nucleotide sequence ID" value="NZ_CP022542.1"/>
</dbReference>
<reference evidence="2 3" key="1">
    <citation type="submission" date="2017-07" db="EMBL/GenBank/DDBJ databases">
        <title>Genome Sequence of Antarctobacter heliothermus Strain SMS3 Isolated from a culture of the Diatom Skeletonema marinoi.</title>
        <authorList>
            <person name="Topel M."/>
            <person name="Pinder M.I.M."/>
            <person name="Johansson O.N."/>
            <person name="Kourtchenko O."/>
            <person name="Godhe A."/>
            <person name="Clarke A.K."/>
        </authorList>
    </citation>
    <scope>NUCLEOTIDE SEQUENCE [LARGE SCALE GENOMIC DNA]</scope>
    <source>
        <strain evidence="2 3">SMS3</strain>
        <plasmid evidence="3">Plasmid psms3-2</plasmid>
    </source>
</reference>
<protein>
    <submittedName>
        <fullName evidence="2">Hydrogenase expression protein HupH</fullName>
    </submittedName>
</protein>
<gene>
    <name evidence="2" type="ORF">ANTHELSMS3_04662</name>
</gene>
<dbReference type="OrthoDB" id="9791723at2"/>
<dbReference type="InterPro" id="IPR015942">
    <property type="entry name" value="Asp/Glu/hydantoin_racemase"/>
</dbReference>
<geneLocation type="plasmid" evidence="3">
    <name>psms3-2</name>
</geneLocation>
<evidence type="ECO:0000313" key="3">
    <source>
        <dbReference type="Proteomes" id="UP000203589"/>
    </source>
</evidence>
<dbReference type="KEGG" id="aht:ANTHELSMS3_04662"/>
<sequence length="287" mass="31125">MTRVHPDPLRLLFIQAFSMPPDADYSMRKPGATREESMMNYGLIAPLLEGVEWEVHPGPVSHHGTSLVETREEFLAIAAARLPVVREACESGRYDAIVLLGGGDPGFLESCEIGQRFGIPVTACGNAQMHVAAMLGRRFSVIDVSEPHSVHYGNIIRSYGFAENCASLRNLERPLPRGDHAGTSIAVEKSRVDAGKTSDLLLAAVNEAEAAIVEDGAESLIIGCSALYWLKPHLQQTLSDRGWDIPVLEGYSCAIELGKLKVRLGVTVSGVAFPQAPAPRFRRVKKA</sequence>
<keyword evidence="2" id="KW-0614">Plasmid</keyword>
<proteinExistence type="inferred from homology"/>
<dbReference type="Gene3D" id="3.40.50.12500">
    <property type="match status" value="1"/>
</dbReference>
<evidence type="ECO:0000256" key="1">
    <source>
        <dbReference type="ARBA" id="ARBA00038414"/>
    </source>
</evidence>
<dbReference type="Proteomes" id="UP000203589">
    <property type="component" value="Plasmid pSMS3-2"/>
</dbReference>
<accession>A0A222EBT4</accession>
<organism evidence="2 3">
    <name type="scientific">Antarctobacter heliothermus</name>
    <dbReference type="NCBI Taxonomy" id="74033"/>
    <lineage>
        <taxon>Bacteria</taxon>
        <taxon>Pseudomonadati</taxon>
        <taxon>Pseudomonadota</taxon>
        <taxon>Alphaproteobacteria</taxon>
        <taxon>Rhodobacterales</taxon>
        <taxon>Roseobacteraceae</taxon>
        <taxon>Antarctobacter</taxon>
    </lineage>
</organism>
<comment type="similarity">
    <text evidence="1">Belongs to the HyuE racemase family.</text>
</comment>
<dbReference type="GO" id="GO:0047661">
    <property type="term" value="F:amino-acid racemase activity"/>
    <property type="evidence" value="ECO:0007669"/>
    <property type="project" value="InterPro"/>
</dbReference>
<evidence type="ECO:0000313" key="2">
    <source>
        <dbReference type="EMBL" id="ASP23560.1"/>
    </source>
</evidence>
<dbReference type="Pfam" id="PF01177">
    <property type="entry name" value="Asp_Glu_race"/>
    <property type="match status" value="1"/>
</dbReference>
<dbReference type="EMBL" id="CP022542">
    <property type="protein sequence ID" value="ASP23560.1"/>
    <property type="molecule type" value="Genomic_DNA"/>
</dbReference>
<dbReference type="AlphaFoldDB" id="A0A222EBT4"/>
<name>A0A222EBT4_9RHOB</name>